<dbReference type="EMBL" id="ML996694">
    <property type="protein sequence ID" value="KAF2400964.1"/>
    <property type="molecule type" value="Genomic_DNA"/>
</dbReference>
<name>A0A6G1HYE7_9PEZI</name>
<dbReference type="OrthoDB" id="4207369at2759"/>
<accession>A0A6G1HYE7</accession>
<keyword evidence="3" id="KW-1185">Reference proteome</keyword>
<gene>
    <name evidence="2" type="ORF">EJ06DRAFT_415253</name>
</gene>
<protein>
    <submittedName>
        <fullName evidence="2">Uncharacterized protein</fullName>
    </submittedName>
</protein>
<dbReference type="AlphaFoldDB" id="A0A6G1HYE7"/>
<sequence>MADPLLPKPTHSFLSPTTAQTQQQQHSFQAPWSPSKAPSLGVDNLPLPKVHRAWERAPQRPMAHQSRVKQVWKRYNLRSRVAPADSTTPGMEGQERANASPQRVVKKLRLDESVRARSATSDQMDDQAPLQAATQWEARDETLNRGSTLSHTCVL</sequence>
<feature type="region of interest" description="Disordered" evidence="1">
    <location>
        <begin position="1"/>
        <end position="45"/>
    </location>
</feature>
<evidence type="ECO:0000313" key="2">
    <source>
        <dbReference type="EMBL" id="KAF2400964.1"/>
    </source>
</evidence>
<proteinExistence type="predicted"/>
<feature type="region of interest" description="Disordered" evidence="1">
    <location>
        <begin position="80"/>
        <end position="103"/>
    </location>
</feature>
<reference evidence="2" key="1">
    <citation type="journal article" date="2020" name="Stud. Mycol.">
        <title>101 Dothideomycetes genomes: a test case for predicting lifestyles and emergence of pathogens.</title>
        <authorList>
            <person name="Haridas S."/>
            <person name="Albert R."/>
            <person name="Binder M."/>
            <person name="Bloem J."/>
            <person name="Labutti K."/>
            <person name="Salamov A."/>
            <person name="Andreopoulos B."/>
            <person name="Baker S."/>
            <person name="Barry K."/>
            <person name="Bills G."/>
            <person name="Bluhm B."/>
            <person name="Cannon C."/>
            <person name="Castanera R."/>
            <person name="Culley D."/>
            <person name="Daum C."/>
            <person name="Ezra D."/>
            <person name="Gonzalez J."/>
            <person name="Henrissat B."/>
            <person name="Kuo A."/>
            <person name="Liang C."/>
            <person name="Lipzen A."/>
            <person name="Lutzoni F."/>
            <person name="Magnuson J."/>
            <person name="Mondo S."/>
            <person name="Nolan M."/>
            <person name="Ohm R."/>
            <person name="Pangilinan J."/>
            <person name="Park H.-J."/>
            <person name="Ramirez L."/>
            <person name="Alfaro M."/>
            <person name="Sun H."/>
            <person name="Tritt A."/>
            <person name="Yoshinaga Y."/>
            <person name="Zwiers L.-H."/>
            <person name="Turgeon B."/>
            <person name="Goodwin S."/>
            <person name="Spatafora J."/>
            <person name="Crous P."/>
            <person name="Grigoriev I."/>
        </authorList>
    </citation>
    <scope>NUCLEOTIDE SEQUENCE</scope>
    <source>
        <strain evidence="2">CBS 262.69</strain>
    </source>
</reference>
<dbReference type="Proteomes" id="UP000799640">
    <property type="component" value="Unassembled WGS sequence"/>
</dbReference>
<evidence type="ECO:0000256" key="1">
    <source>
        <dbReference type="SAM" id="MobiDB-lite"/>
    </source>
</evidence>
<organism evidence="2 3">
    <name type="scientific">Trichodelitschia bisporula</name>
    <dbReference type="NCBI Taxonomy" id="703511"/>
    <lineage>
        <taxon>Eukaryota</taxon>
        <taxon>Fungi</taxon>
        <taxon>Dikarya</taxon>
        <taxon>Ascomycota</taxon>
        <taxon>Pezizomycotina</taxon>
        <taxon>Dothideomycetes</taxon>
        <taxon>Dothideomycetes incertae sedis</taxon>
        <taxon>Phaeotrichales</taxon>
        <taxon>Phaeotrichaceae</taxon>
        <taxon>Trichodelitschia</taxon>
    </lineage>
</organism>
<evidence type="ECO:0000313" key="3">
    <source>
        <dbReference type="Proteomes" id="UP000799640"/>
    </source>
</evidence>